<gene>
    <name evidence="2" type="ORF">BT96DRAFT_1010028</name>
</gene>
<feature type="compositionally biased region" description="Pro residues" evidence="1">
    <location>
        <begin position="68"/>
        <end position="84"/>
    </location>
</feature>
<dbReference type="Proteomes" id="UP000799118">
    <property type="component" value="Unassembled WGS sequence"/>
</dbReference>
<organism evidence="2 3">
    <name type="scientific">Gymnopus androsaceus JB14</name>
    <dbReference type="NCBI Taxonomy" id="1447944"/>
    <lineage>
        <taxon>Eukaryota</taxon>
        <taxon>Fungi</taxon>
        <taxon>Dikarya</taxon>
        <taxon>Basidiomycota</taxon>
        <taxon>Agaricomycotina</taxon>
        <taxon>Agaricomycetes</taxon>
        <taxon>Agaricomycetidae</taxon>
        <taxon>Agaricales</taxon>
        <taxon>Marasmiineae</taxon>
        <taxon>Omphalotaceae</taxon>
        <taxon>Gymnopus</taxon>
    </lineage>
</organism>
<feature type="compositionally biased region" description="Low complexity" evidence="1">
    <location>
        <begin position="52"/>
        <end position="67"/>
    </location>
</feature>
<feature type="compositionally biased region" description="Polar residues" evidence="1">
    <location>
        <begin position="127"/>
        <end position="141"/>
    </location>
</feature>
<evidence type="ECO:0000313" key="2">
    <source>
        <dbReference type="EMBL" id="KAE9382793.1"/>
    </source>
</evidence>
<dbReference type="AlphaFoldDB" id="A0A6A4GBC1"/>
<dbReference type="EMBL" id="ML770981">
    <property type="protein sequence ID" value="KAE9382793.1"/>
    <property type="molecule type" value="Genomic_DNA"/>
</dbReference>
<feature type="region of interest" description="Disordered" evidence="1">
    <location>
        <begin position="22"/>
        <end position="220"/>
    </location>
</feature>
<name>A0A6A4GBC1_9AGAR</name>
<feature type="compositionally biased region" description="Pro residues" evidence="1">
    <location>
        <begin position="42"/>
        <end position="51"/>
    </location>
</feature>
<evidence type="ECO:0000313" key="3">
    <source>
        <dbReference type="Proteomes" id="UP000799118"/>
    </source>
</evidence>
<dbReference type="OrthoDB" id="2926803at2759"/>
<feature type="compositionally biased region" description="Polar residues" evidence="1">
    <location>
        <begin position="22"/>
        <end position="32"/>
    </location>
</feature>
<proteinExistence type="predicted"/>
<evidence type="ECO:0000256" key="1">
    <source>
        <dbReference type="SAM" id="MobiDB-lite"/>
    </source>
</evidence>
<keyword evidence="3" id="KW-1185">Reference proteome</keyword>
<sequence>MDALQQALQFLVSQSGQALLNQFSQQNQPATGSPSLSFSPSQAPPPPPLQPPVLSSQPANAALLPHAPQAPLPQAPLPQAPQAPLPQAQPLSAAGPQSFVPQQQSQPLAQLELQSSLPAPSQPSAQTETQVEGSSSYSAPSTEVRVIHPPSLSSSLVTRPPACQPYSSMQMLASVASNTSSGSQGHPRITTAPGFPALTAIQRSNQTRMEHASVSLPQSS</sequence>
<protein>
    <submittedName>
        <fullName evidence="2">Uncharacterized protein</fullName>
    </submittedName>
</protein>
<feature type="compositionally biased region" description="Polar residues" evidence="1">
    <location>
        <begin position="165"/>
        <end position="184"/>
    </location>
</feature>
<accession>A0A6A4GBC1</accession>
<reference evidence="2" key="1">
    <citation type="journal article" date="2019" name="Environ. Microbiol.">
        <title>Fungal ecological strategies reflected in gene transcription - a case study of two litter decomposers.</title>
        <authorList>
            <person name="Barbi F."/>
            <person name="Kohler A."/>
            <person name="Barry K."/>
            <person name="Baskaran P."/>
            <person name="Daum C."/>
            <person name="Fauchery L."/>
            <person name="Ihrmark K."/>
            <person name="Kuo A."/>
            <person name="LaButti K."/>
            <person name="Lipzen A."/>
            <person name="Morin E."/>
            <person name="Grigoriev I.V."/>
            <person name="Henrissat B."/>
            <person name="Lindahl B."/>
            <person name="Martin F."/>
        </authorList>
    </citation>
    <scope>NUCLEOTIDE SEQUENCE</scope>
    <source>
        <strain evidence="2">JB14</strain>
    </source>
</reference>
<feature type="compositionally biased region" description="Low complexity" evidence="1">
    <location>
        <begin position="85"/>
        <end position="126"/>
    </location>
</feature>